<evidence type="ECO:0000313" key="1">
    <source>
        <dbReference type="EMBL" id="GLQ30207.1"/>
    </source>
</evidence>
<dbReference type="AlphaFoldDB" id="A0AA37W4J5"/>
<sequence>MYGNFPKETDRKIYRPLLPENHGYQVSLIFADIEIQAQLNNFTSFGFSLKVPENYDELCFPGQVTILRFTPSISQTYHIRAQIIEMERIDEELRLSLRIISDGFIREPKFNAIELNCVHLLSGLMTHPFFYKTSSFFEVIEISREKLVVSGIQPDFTLFEDMEISFTLGMFQPTRPITGLISQVSLRLDGKVQCTIKLTRNLPKLLIDQLNKFLMQYTSSTPEQIRQAGFKVLSVKEFIHYRFAETQADYEAVLRTRRFAYSGVKKIDSEADLERVSYFFDDYSHILMVMHNEEIIGSATMIVGDGDNAPFEIQTFFDDDNPIELPPANKTIEVAALCLHPDYRDTDILHGIFEQIYMLTMMLNKEYIIASSDKYLLKLYQSIGFKLTPYSFVQPKYNDLQMSVLVIHQDAAQSAMGVKKMIWWPLWGVINKHLNDRRIIRFHPLQKIRSSLLKWGFKAAYYLKYRQPWRD</sequence>
<accession>A0AA37W4J5</accession>
<dbReference type="InterPro" id="IPR016181">
    <property type="entry name" value="Acyl_CoA_acyltransferase"/>
</dbReference>
<name>A0AA37W4J5_9GAMM</name>
<evidence type="ECO:0000313" key="2">
    <source>
        <dbReference type="Proteomes" id="UP001161389"/>
    </source>
</evidence>
<dbReference type="EMBL" id="BSNM01000003">
    <property type="protein sequence ID" value="GLQ30207.1"/>
    <property type="molecule type" value="Genomic_DNA"/>
</dbReference>
<reference evidence="1" key="2">
    <citation type="submission" date="2023-01" db="EMBL/GenBank/DDBJ databases">
        <title>Draft genome sequence of Litoribrevibacter albus strain NBRC 110071.</title>
        <authorList>
            <person name="Sun Q."/>
            <person name="Mori K."/>
        </authorList>
    </citation>
    <scope>NUCLEOTIDE SEQUENCE</scope>
    <source>
        <strain evidence="1">NBRC 110071</strain>
    </source>
</reference>
<proteinExistence type="predicted"/>
<dbReference type="RefSeq" id="WP_284378784.1">
    <property type="nucleotide sequence ID" value="NZ_BSNM01000003.1"/>
</dbReference>
<keyword evidence="2" id="KW-1185">Reference proteome</keyword>
<organism evidence="1 2">
    <name type="scientific">Litoribrevibacter albus</name>
    <dbReference type="NCBI Taxonomy" id="1473156"/>
    <lineage>
        <taxon>Bacteria</taxon>
        <taxon>Pseudomonadati</taxon>
        <taxon>Pseudomonadota</taxon>
        <taxon>Gammaproteobacteria</taxon>
        <taxon>Oceanospirillales</taxon>
        <taxon>Oceanospirillaceae</taxon>
        <taxon>Litoribrevibacter</taxon>
    </lineage>
</organism>
<dbReference type="SUPFAM" id="SSF55729">
    <property type="entry name" value="Acyl-CoA N-acyltransferases (Nat)"/>
    <property type="match status" value="1"/>
</dbReference>
<dbReference type="Gene3D" id="3.40.630.30">
    <property type="match status" value="1"/>
</dbReference>
<evidence type="ECO:0008006" key="3">
    <source>
        <dbReference type="Google" id="ProtNLM"/>
    </source>
</evidence>
<protein>
    <recommendedName>
        <fullName evidence="3">GNAT family N-acetyltransferase</fullName>
    </recommendedName>
</protein>
<dbReference type="Proteomes" id="UP001161389">
    <property type="component" value="Unassembled WGS sequence"/>
</dbReference>
<comment type="caution">
    <text evidence="1">The sequence shown here is derived from an EMBL/GenBank/DDBJ whole genome shotgun (WGS) entry which is preliminary data.</text>
</comment>
<dbReference type="Pfam" id="PF13444">
    <property type="entry name" value="Acetyltransf_5"/>
    <property type="match status" value="1"/>
</dbReference>
<reference evidence="1" key="1">
    <citation type="journal article" date="2014" name="Int. J. Syst. Evol. Microbiol.">
        <title>Complete genome sequence of Corynebacterium casei LMG S-19264T (=DSM 44701T), isolated from a smear-ripened cheese.</title>
        <authorList>
            <consortium name="US DOE Joint Genome Institute (JGI-PGF)"/>
            <person name="Walter F."/>
            <person name="Albersmeier A."/>
            <person name="Kalinowski J."/>
            <person name="Ruckert C."/>
        </authorList>
    </citation>
    <scope>NUCLEOTIDE SEQUENCE</scope>
    <source>
        <strain evidence="1">NBRC 110071</strain>
    </source>
</reference>
<gene>
    <name evidence="1" type="ORF">GCM10007876_06850</name>
</gene>